<dbReference type="RefSeq" id="WP_257715468.1">
    <property type="nucleotide sequence ID" value="NZ_JANJOU010000003.1"/>
</dbReference>
<evidence type="ECO:0000313" key="2">
    <source>
        <dbReference type="EMBL" id="MCR0981806.1"/>
    </source>
</evidence>
<name>A0ABT1X114_9PROT</name>
<proteinExistence type="predicted"/>
<feature type="compositionally biased region" description="Basic and acidic residues" evidence="1">
    <location>
        <begin position="157"/>
        <end position="170"/>
    </location>
</feature>
<evidence type="ECO:0008006" key="4">
    <source>
        <dbReference type="Google" id="ProtNLM"/>
    </source>
</evidence>
<accession>A0ABT1X114</accession>
<feature type="region of interest" description="Disordered" evidence="1">
    <location>
        <begin position="117"/>
        <end position="189"/>
    </location>
</feature>
<comment type="caution">
    <text evidence="2">The sequence shown here is derived from an EMBL/GenBank/DDBJ whole genome shotgun (WGS) entry which is preliminary data.</text>
</comment>
<reference evidence="2 3" key="1">
    <citation type="submission" date="2022-06" db="EMBL/GenBank/DDBJ databases">
        <title>Roseomonas CN29.</title>
        <authorList>
            <person name="Cheng Y."/>
            <person name="He X."/>
        </authorList>
    </citation>
    <scope>NUCLEOTIDE SEQUENCE [LARGE SCALE GENOMIC DNA]</scope>
    <source>
        <strain evidence="2 3">CN29</strain>
    </source>
</reference>
<evidence type="ECO:0000313" key="3">
    <source>
        <dbReference type="Proteomes" id="UP001524642"/>
    </source>
</evidence>
<sequence length="276" mass="30195">MARIRSMHPGQWTDEDFVSCSPLARLLSIALRNVADDQGVFEWKPLGLKMQIFPADAVDMPALLAELSESGQVRQFDVSGRKYGAIRNFRKWQRPEKPKAVHPLPDDLRAFVGLSVTDQPAADDGPSTAPPPVAFASEPDRRPVADTSPTDRGNPPQRKEEGGRREEETSLRSVGAARGTRLPTNWQPSEDDRAFARSLGLDPDAVAAEFRDYWCALPGTKATKLDWSATFHNRCREVAGRRRGVSGTGAGPPGPSKPSNLAWMLDPGAFEKVVNG</sequence>
<keyword evidence="3" id="KW-1185">Reference proteome</keyword>
<feature type="region of interest" description="Disordered" evidence="1">
    <location>
        <begin position="241"/>
        <end position="263"/>
    </location>
</feature>
<protein>
    <recommendedName>
        <fullName evidence="4">DnaT DNA-binding domain-containing protein</fullName>
    </recommendedName>
</protein>
<gene>
    <name evidence="2" type="ORF">NRP21_07065</name>
</gene>
<dbReference type="Proteomes" id="UP001524642">
    <property type="component" value="Unassembled WGS sequence"/>
</dbReference>
<evidence type="ECO:0000256" key="1">
    <source>
        <dbReference type="SAM" id="MobiDB-lite"/>
    </source>
</evidence>
<dbReference type="EMBL" id="JANJOU010000003">
    <property type="protein sequence ID" value="MCR0981806.1"/>
    <property type="molecule type" value="Genomic_DNA"/>
</dbReference>
<organism evidence="2 3">
    <name type="scientific">Roseomonas populi</name>
    <dbReference type="NCBI Taxonomy" id="3121582"/>
    <lineage>
        <taxon>Bacteria</taxon>
        <taxon>Pseudomonadati</taxon>
        <taxon>Pseudomonadota</taxon>
        <taxon>Alphaproteobacteria</taxon>
        <taxon>Acetobacterales</taxon>
        <taxon>Roseomonadaceae</taxon>
        <taxon>Roseomonas</taxon>
    </lineage>
</organism>